<keyword evidence="2" id="KW-1185">Reference proteome</keyword>
<proteinExistence type="predicted"/>
<evidence type="ECO:0000313" key="2">
    <source>
        <dbReference type="Proteomes" id="UP000247792"/>
    </source>
</evidence>
<protein>
    <submittedName>
        <fullName evidence="1">Uncharacterized protein</fullName>
    </submittedName>
</protein>
<name>A0A318ITB9_9BURK</name>
<evidence type="ECO:0000313" key="1">
    <source>
        <dbReference type="EMBL" id="PXX37860.1"/>
    </source>
</evidence>
<dbReference type="AlphaFoldDB" id="A0A318ITB9"/>
<dbReference type="RefSeq" id="WP_110257829.1">
    <property type="nucleotide sequence ID" value="NZ_QJKB01000014.1"/>
</dbReference>
<dbReference type="EMBL" id="QJKB01000014">
    <property type="protein sequence ID" value="PXX37860.1"/>
    <property type="molecule type" value="Genomic_DNA"/>
</dbReference>
<sequence>MTVKVKHSINIAELRSIINSILSHVEDDLQLKEVELTEDYYWAMPDDSLYKILEDAQAPNIGSLYDDLEFIKPLLHDKTQTFPLMLIHVAPLLEYLALNIKKV</sequence>
<accession>A0A318ITB9</accession>
<comment type="caution">
    <text evidence="1">The sequence shown here is derived from an EMBL/GenBank/DDBJ whole genome shotgun (WGS) entry which is preliminary data.</text>
</comment>
<reference evidence="1 2" key="1">
    <citation type="submission" date="2018-05" db="EMBL/GenBank/DDBJ databases">
        <title>Genomic Encyclopedia of Type Strains, Phase IV (KMG-IV): sequencing the most valuable type-strain genomes for metagenomic binning, comparative biology and taxonomic classification.</title>
        <authorList>
            <person name="Goeker M."/>
        </authorList>
    </citation>
    <scope>NUCLEOTIDE SEQUENCE [LARGE SCALE GENOMIC DNA]</scope>
    <source>
        <strain evidence="1 2">DSM 19792</strain>
    </source>
</reference>
<dbReference type="Proteomes" id="UP000247792">
    <property type="component" value="Unassembled WGS sequence"/>
</dbReference>
<gene>
    <name evidence="1" type="ORF">DFR42_11419</name>
</gene>
<organism evidence="1 2">
    <name type="scientific">Undibacterium pigrum</name>
    <dbReference type="NCBI Taxonomy" id="401470"/>
    <lineage>
        <taxon>Bacteria</taxon>
        <taxon>Pseudomonadati</taxon>
        <taxon>Pseudomonadota</taxon>
        <taxon>Betaproteobacteria</taxon>
        <taxon>Burkholderiales</taxon>
        <taxon>Oxalobacteraceae</taxon>
        <taxon>Undibacterium</taxon>
    </lineage>
</organism>
<dbReference type="OrthoDB" id="6630352at2"/>